<reference evidence="3 4" key="1">
    <citation type="submission" date="2015-01" db="EMBL/GenBank/DDBJ databases">
        <title>Genome of allotetraploid Gossypium barbadense reveals genomic plasticity and fiber elongation in cotton evolution.</title>
        <authorList>
            <person name="Chen X."/>
            <person name="Liu X."/>
            <person name="Zhao B."/>
            <person name="Zheng H."/>
            <person name="Hu Y."/>
            <person name="Lu G."/>
            <person name="Yang C."/>
            <person name="Chen J."/>
            <person name="Shan C."/>
            <person name="Zhang L."/>
            <person name="Zhou Y."/>
            <person name="Wang L."/>
            <person name="Guo W."/>
            <person name="Bai Y."/>
            <person name="Ruan J."/>
            <person name="Shangguan X."/>
            <person name="Mao Y."/>
            <person name="Jiang J."/>
            <person name="Zhu Y."/>
            <person name="Lei J."/>
            <person name="Kang H."/>
            <person name="Chen S."/>
            <person name="He X."/>
            <person name="Wang R."/>
            <person name="Wang Y."/>
            <person name="Chen J."/>
            <person name="Wang L."/>
            <person name="Yu S."/>
            <person name="Wang B."/>
            <person name="Wei J."/>
            <person name="Song S."/>
            <person name="Lu X."/>
            <person name="Gao Z."/>
            <person name="Gu W."/>
            <person name="Deng X."/>
            <person name="Ma D."/>
            <person name="Wang S."/>
            <person name="Liang W."/>
            <person name="Fang L."/>
            <person name="Cai C."/>
            <person name="Zhu X."/>
            <person name="Zhou B."/>
            <person name="Zhang Y."/>
            <person name="Chen Z."/>
            <person name="Xu S."/>
            <person name="Zhu R."/>
            <person name="Wang S."/>
            <person name="Zhang T."/>
            <person name="Zhao G."/>
        </authorList>
    </citation>
    <scope>NUCLEOTIDE SEQUENCE [LARGE SCALE GENOMIC DNA]</scope>
    <source>
        <strain evidence="4">cv. Xinhai21</strain>
        <tissue evidence="3">Leaf</tissue>
    </source>
</reference>
<dbReference type="OrthoDB" id="1921606at2759"/>
<feature type="region of interest" description="Disordered" evidence="1">
    <location>
        <begin position="253"/>
        <end position="290"/>
    </location>
</feature>
<evidence type="ECO:0000256" key="1">
    <source>
        <dbReference type="SAM" id="MobiDB-lite"/>
    </source>
</evidence>
<feature type="region of interest" description="Disordered" evidence="1">
    <location>
        <begin position="55"/>
        <end position="92"/>
    </location>
</feature>
<keyword evidence="2" id="KW-1133">Transmembrane helix</keyword>
<dbReference type="EMBL" id="KZ670338">
    <property type="protein sequence ID" value="PPR83486.1"/>
    <property type="molecule type" value="Genomic_DNA"/>
</dbReference>
<feature type="compositionally biased region" description="Basic and acidic residues" evidence="1">
    <location>
        <begin position="57"/>
        <end position="81"/>
    </location>
</feature>
<dbReference type="PANTHER" id="PTHR36369">
    <property type="entry name" value="TRANSMEMBRANE PROTEIN"/>
    <property type="match status" value="1"/>
</dbReference>
<name>A0A2P5VXB1_GOSBA</name>
<sequence length="400" mass="44517">MNQLLDSHLEALAFNYVSFGIFTIVNNLWTWVAVITAAVSFWRIRAAGAATSSCSVKGREQRPSTSIDARRPIPEVEEKHPTASTSVADPASVTETSVSPLVFNDGVTKGGKSMLTVYYEDDIGGENDGDVDGETTGKEWCDGGGYCKEGEWWESWERVLRLRKGEMGWYRYQDLSAINGNVVRLWDESCRRGRKSSDMNQLLDSHLEALAFNYVSFGIFTIVNNLWTWVAVITAAVSFWRIRAAGAATSSCSVKGREQRPSTSIDARRPIPEVEEKHPTASTSVADPASVTETSVSPLVFNDGVTKGGKSMLTVYYEDDIGGENDGDVDGETTGKEWCDGGGYCKEGEWWESWERVLRLRKGEMGWYRYQDLSAINGNVVRLWDESCRRGRYSSSCSVW</sequence>
<protein>
    <submittedName>
        <fullName evidence="3">Uncharacterized protein</fullName>
    </submittedName>
</protein>
<proteinExistence type="predicted"/>
<keyword evidence="2" id="KW-0812">Transmembrane</keyword>
<evidence type="ECO:0000256" key="2">
    <source>
        <dbReference type="SAM" id="Phobius"/>
    </source>
</evidence>
<feature type="compositionally biased region" description="Basic and acidic residues" evidence="1">
    <location>
        <begin position="255"/>
        <end position="279"/>
    </location>
</feature>
<organism evidence="3 4">
    <name type="scientific">Gossypium barbadense</name>
    <name type="common">Sea Island cotton</name>
    <name type="synonym">Hibiscus barbadensis</name>
    <dbReference type="NCBI Taxonomy" id="3634"/>
    <lineage>
        <taxon>Eukaryota</taxon>
        <taxon>Viridiplantae</taxon>
        <taxon>Streptophyta</taxon>
        <taxon>Embryophyta</taxon>
        <taxon>Tracheophyta</taxon>
        <taxon>Spermatophyta</taxon>
        <taxon>Magnoliopsida</taxon>
        <taxon>eudicotyledons</taxon>
        <taxon>Gunneridae</taxon>
        <taxon>Pentapetalae</taxon>
        <taxon>rosids</taxon>
        <taxon>malvids</taxon>
        <taxon>Malvales</taxon>
        <taxon>Malvaceae</taxon>
        <taxon>Malvoideae</taxon>
        <taxon>Gossypium</taxon>
    </lineage>
</organism>
<gene>
    <name evidence="3" type="ORF">GOBAR_AA37225</name>
</gene>
<dbReference type="PANTHER" id="PTHR36369:SF1">
    <property type="entry name" value="TRANSMEMBRANE PROTEIN"/>
    <property type="match status" value="1"/>
</dbReference>
<accession>A0A2P5VXB1</accession>
<evidence type="ECO:0000313" key="3">
    <source>
        <dbReference type="EMBL" id="PPR83486.1"/>
    </source>
</evidence>
<feature type="transmembrane region" description="Helical" evidence="2">
    <location>
        <begin position="20"/>
        <end position="42"/>
    </location>
</feature>
<dbReference type="Proteomes" id="UP000239757">
    <property type="component" value="Unassembled WGS sequence"/>
</dbReference>
<feature type="compositionally biased region" description="Polar residues" evidence="1">
    <location>
        <begin position="280"/>
        <end position="290"/>
    </location>
</feature>
<keyword evidence="2" id="KW-0472">Membrane</keyword>
<feature type="compositionally biased region" description="Polar residues" evidence="1">
    <location>
        <begin position="82"/>
        <end position="92"/>
    </location>
</feature>
<dbReference type="AlphaFoldDB" id="A0A2P5VXB1"/>
<evidence type="ECO:0000313" key="4">
    <source>
        <dbReference type="Proteomes" id="UP000239757"/>
    </source>
</evidence>